<dbReference type="RefSeq" id="WP_091510032.1">
    <property type="nucleotide sequence ID" value="NZ_FOLE01000003.1"/>
</dbReference>
<protein>
    <submittedName>
        <fullName evidence="1">Methyltransferase domain-containing protein</fullName>
    </submittedName>
</protein>
<dbReference type="STRING" id="927664.SAMN05421780_103171"/>
<dbReference type="InterPro" id="IPR029063">
    <property type="entry name" value="SAM-dependent_MTases_sf"/>
</dbReference>
<sequence length="262" mass="30350">MPHLFHRFVSYWQYRTKAGNAHHIHSPFVFELYTKLIDLQKDYYVFDEIEDLRAELILSDEKIEVTDFGAGHNRTRTRGVSFITKTSAKSAATGQLLFKLVNKFQPNTMLELGTSLGISTLYQATARRNATFYTLEGCPNTAQWAAKHLKRFGLNNVQQIVGNIDETLPSVLAKVECLDYVLFDANHRHEPTMRYFELCFDKAHEDSLFVFDDIHWSADMQRAWQQICADPRVTVSIDLYDVGLVFFRKKQPKQHFVLQFGS</sequence>
<dbReference type="Gene3D" id="3.40.50.150">
    <property type="entry name" value="Vaccinia Virus protein VP39"/>
    <property type="match status" value="1"/>
</dbReference>
<keyword evidence="2" id="KW-1185">Reference proteome</keyword>
<accession>A0A1I1H8D9</accession>
<dbReference type="OrthoDB" id="5464618at2"/>
<dbReference type="PANTHER" id="PTHR43836:SF2">
    <property type="entry name" value="CATECHOL O-METHYLTRANSFERASE 1-RELATED"/>
    <property type="match status" value="1"/>
</dbReference>
<keyword evidence="1" id="KW-0489">Methyltransferase</keyword>
<reference evidence="1 2" key="1">
    <citation type="submission" date="2016-10" db="EMBL/GenBank/DDBJ databases">
        <authorList>
            <person name="de Groot N.N."/>
        </authorList>
    </citation>
    <scope>NUCLEOTIDE SEQUENCE [LARGE SCALE GENOMIC DNA]</scope>
    <source>
        <strain evidence="1 2">DSM 6793</strain>
    </source>
</reference>
<dbReference type="Proteomes" id="UP000199514">
    <property type="component" value="Unassembled WGS sequence"/>
</dbReference>
<dbReference type="EMBL" id="FOLE01000003">
    <property type="protein sequence ID" value="SFC17743.1"/>
    <property type="molecule type" value="Genomic_DNA"/>
</dbReference>
<dbReference type="GO" id="GO:0008171">
    <property type="term" value="F:O-methyltransferase activity"/>
    <property type="evidence" value="ECO:0007669"/>
    <property type="project" value="TreeGrafter"/>
</dbReference>
<name>A0A1I1H8D9_9BACT</name>
<dbReference type="Pfam" id="PF13578">
    <property type="entry name" value="Methyltransf_24"/>
    <property type="match status" value="1"/>
</dbReference>
<proteinExistence type="predicted"/>
<evidence type="ECO:0000313" key="1">
    <source>
        <dbReference type="EMBL" id="SFC17743.1"/>
    </source>
</evidence>
<gene>
    <name evidence="1" type="ORF">SAMN05421780_103171</name>
</gene>
<dbReference type="GO" id="GO:0032259">
    <property type="term" value="P:methylation"/>
    <property type="evidence" value="ECO:0007669"/>
    <property type="project" value="UniProtKB-KW"/>
</dbReference>
<evidence type="ECO:0000313" key="2">
    <source>
        <dbReference type="Proteomes" id="UP000199514"/>
    </source>
</evidence>
<dbReference type="SUPFAM" id="SSF53335">
    <property type="entry name" value="S-adenosyl-L-methionine-dependent methyltransferases"/>
    <property type="match status" value="1"/>
</dbReference>
<keyword evidence="1" id="KW-0808">Transferase</keyword>
<dbReference type="AlphaFoldDB" id="A0A1I1H8D9"/>
<dbReference type="PANTHER" id="PTHR43836">
    <property type="entry name" value="CATECHOL O-METHYLTRANSFERASE 1-RELATED"/>
    <property type="match status" value="1"/>
</dbReference>
<organism evidence="1 2">
    <name type="scientific">Flexibacter flexilis DSM 6793</name>
    <dbReference type="NCBI Taxonomy" id="927664"/>
    <lineage>
        <taxon>Bacteria</taxon>
        <taxon>Pseudomonadati</taxon>
        <taxon>Bacteroidota</taxon>
        <taxon>Cytophagia</taxon>
        <taxon>Cytophagales</taxon>
        <taxon>Flexibacteraceae</taxon>
        <taxon>Flexibacter</taxon>
    </lineage>
</organism>